<evidence type="ECO:0000256" key="4">
    <source>
        <dbReference type="PROSITE-ProRule" id="PRU00175"/>
    </source>
</evidence>
<dbReference type="Pfam" id="PF13445">
    <property type="entry name" value="zf-RING_UBOX"/>
    <property type="match status" value="1"/>
</dbReference>
<dbReference type="InParanoid" id="I7M1F7"/>
<dbReference type="AlphaFoldDB" id="I7M1F7"/>
<protein>
    <submittedName>
        <fullName evidence="6">RING-type zinc-finger, LisH dimerization motif protein</fullName>
    </submittedName>
</protein>
<dbReference type="GO" id="GO:0008270">
    <property type="term" value="F:zinc ion binding"/>
    <property type="evidence" value="ECO:0007669"/>
    <property type="project" value="UniProtKB-KW"/>
</dbReference>
<keyword evidence="2 4" id="KW-0863">Zinc-finger</keyword>
<keyword evidence="7" id="KW-1185">Reference proteome</keyword>
<dbReference type="Gene3D" id="3.30.40.10">
    <property type="entry name" value="Zinc/RING finger domain, C3HC4 (zinc finger)"/>
    <property type="match status" value="1"/>
</dbReference>
<dbReference type="InterPro" id="IPR013083">
    <property type="entry name" value="Znf_RING/FYVE/PHD"/>
</dbReference>
<evidence type="ECO:0000256" key="2">
    <source>
        <dbReference type="ARBA" id="ARBA00022771"/>
    </source>
</evidence>
<evidence type="ECO:0000313" key="7">
    <source>
        <dbReference type="Proteomes" id="UP000009168"/>
    </source>
</evidence>
<accession>I7M1F7</accession>
<dbReference type="RefSeq" id="XP_001016509.3">
    <property type="nucleotide sequence ID" value="XM_001016509.3"/>
</dbReference>
<dbReference type="KEGG" id="tet:TTHERM_00188330"/>
<dbReference type="SUPFAM" id="SSF57850">
    <property type="entry name" value="RING/U-box"/>
    <property type="match status" value="1"/>
</dbReference>
<keyword evidence="3" id="KW-0862">Zinc</keyword>
<name>I7M1F7_TETTS</name>
<keyword evidence="1" id="KW-0479">Metal-binding</keyword>
<dbReference type="OrthoDB" id="8062037at2759"/>
<reference evidence="7" key="1">
    <citation type="journal article" date="2006" name="PLoS Biol.">
        <title>Macronuclear genome sequence of the ciliate Tetrahymena thermophila, a model eukaryote.</title>
        <authorList>
            <person name="Eisen J.A."/>
            <person name="Coyne R.S."/>
            <person name="Wu M."/>
            <person name="Wu D."/>
            <person name="Thiagarajan M."/>
            <person name="Wortman J.R."/>
            <person name="Badger J.H."/>
            <person name="Ren Q."/>
            <person name="Amedeo P."/>
            <person name="Jones K.M."/>
            <person name="Tallon L.J."/>
            <person name="Delcher A.L."/>
            <person name="Salzberg S.L."/>
            <person name="Silva J.C."/>
            <person name="Haas B.J."/>
            <person name="Majoros W.H."/>
            <person name="Farzad M."/>
            <person name="Carlton J.M."/>
            <person name="Smith R.K. Jr."/>
            <person name="Garg J."/>
            <person name="Pearlman R.E."/>
            <person name="Karrer K.M."/>
            <person name="Sun L."/>
            <person name="Manning G."/>
            <person name="Elde N.C."/>
            <person name="Turkewitz A.P."/>
            <person name="Asai D.J."/>
            <person name="Wilkes D.E."/>
            <person name="Wang Y."/>
            <person name="Cai H."/>
            <person name="Collins K."/>
            <person name="Stewart B.A."/>
            <person name="Lee S.R."/>
            <person name="Wilamowska K."/>
            <person name="Weinberg Z."/>
            <person name="Ruzzo W.L."/>
            <person name="Wloga D."/>
            <person name="Gaertig J."/>
            <person name="Frankel J."/>
            <person name="Tsao C.-C."/>
            <person name="Gorovsky M.A."/>
            <person name="Keeling P.J."/>
            <person name="Waller R.F."/>
            <person name="Patron N.J."/>
            <person name="Cherry J.M."/>
            <person name="Stover N.A."/>
            <person name="Krieger C.J."/>
            <person name="del Toro C."/>
            <person name="Ryder H.F."/>
            <person name="Williamson S.C."/>
            <person name="Barbeau R.A."/>
            <person name="Hamilton E.P."/>
            <person name="Orias E."/>
        </authorList>
    </citation>
    <scope>NUCLEOTIDE SEQUENCE [LARGE SCALE GENOMIC DNA]</scope>
    <source>
        <strain evidence="7">SB210</strain>
    </source>
</reference>
<dbReference type="EMBL" id="GG662693">
    <property type="protein sequence ID" value="EAR96264.3"/>
    <property type="molecule type" value="Genomic_DNA"/>
</dbReference>
<evidence type="ECO:0000313" key="6">
    <source>
        <dbReference type="EMBL" id="EAR96264.3"/>
    </source>
</evidence>
<evidence type="ECO:0000256" key="1">
    <source>
        <dbReference type="ARBA" id="ARBA00022723"/>
    </source>
</evidence>
<dbReference type="InterPro" id="IPR027370">
    <property type="entry name" value="Znf-RING_euk"/>
</dbReference>
<dbReference type="PROSITE" id="PS50089">
    <property type="entry name" value="ZF_RING_2"/>
    <property type="match status" value="1"/>
</dbReference>
<evidence type="ECO:0000259" key="5">
    <source>
        <dbReference type="PROSITE" id="PS50089"/>
    </source>
</evidence>
<organism evidence="6 7">
    <name type="scientific">Tetrahymena thermophila (strain SB210)</name>
    <dbReference type="NCBI Taxonomy" id="312017"/>
    <lineage>
        <taxon>Eukaryota</taxon>
        <taxon>Sar</taxon>
        <taxon>Alveolata</taxon>
        <taxon>Ciliophora</taxon>
        <taxon>Intramacronucleata</taxon>
        <taxon>Oligohymenophorea</taxon>
        <taxon>Hymenostomatida</taxon>
        <taxon>Tetrahymenina</taxon>
        <taxon>Tetrahymenidae</taxon>
        <taxon>Tetrahymena</taxon>
    </lineage>
</organism>
<dbReference type="InterPro" id="IPR001841">
    <property type="entry name" value="Znf_RING"/>
</dbReference>
<dbReference type="Proteomes" id="UP000009168">
    <property type="component" value="Unassembled WGS sequence"/>
</dbReference>
<dbReference type="GeneID" id="7831319"/>
<evidence type="ECO:0000256" key="3">
    <source>
        <dbReference type="ARBA" id="ARBA00022833"/>
    </source>
</evidence>
<proteinExistence type="predicted"/>
<dbReference type="HOGENOM" id="CLU_165672_0_0_1"/>
<gene>
    <name evidence="6" type="ORF">TTHERM_00188330</name>
</gene>
<feature type="domain" description="RING-type" evidence="5">
    <location>
        <begin position="28"/>
        <end position="70"/>
    </location>
</feature>
<sequence length="132" mass="15479">MNENQLGDLSYQNMKFLNEENISKFLHCPICKKIFNNPKRLLLCGDTFCEKCLQVNDSKKKGDVKKCFACGQTYNQQQIQDDLIPKKIIEDIKVQCTRTKDCQWVGILQEHKIHIQNNECVEQPEQEKKQSE</sequence>